<dbReference type="Proteomes" id="UP000011115">
    <property type="component" value="Unassembled WGS sequence"/>
</dbReference>
<sequence length="218" mass="25326">MARLVTQKRQVLTRSLHTAPVIEELFWRNIFEWMARSLGTYNAEIVREFYISYVATVRNSIYKWPSPQLSRNFKPHYCRTLILVIKKATLSFTAKFFWLLVQNRLSPTQVDNVVTWDRTVMIAVILSHLEVDFACILIAEIHERVFKATTTLPFPYLIFQLCRDASVPILHCDRLLVVTKNLDIGLIWDDANLAALRREPHVTLPPLGDDLATNIEQM</sequence>
<evidence type="ECO:0000259" key="1">
    <source>
        <dbReference type="Pfam" id="PF20167"/>
    </source>
</evidence>
<evidence type="ECO:0000313" key="2">
    <source>
        <dbReference type="EnsemblPlants" id="PGSC0003DMT400094945"/>
    </source>
</evidence>
<keyword evidence="3" id="KW-1185">Reference proteome</keyword>
<dbReference type="PaxDb" id="4113-PGSC0003DMT400094945"/>
<dbReference type="AlphaFoldDB" id="M1DV82"/>
<reference evidence="3" key="1">
    <citation type="journal article" date="2011" name="Nature">
        <title>Genome sequence and analysis of the tuber crop potato.</title>
        <authorList>
            <consortium name="The Potato Genome Sequencing Consortium"/>
        </authorList>
    </citation>
    <scope>NUCLEOTIDE SEQUENCE [LARGE SCALE GENOMIC DNA]</scope>
    <source>
        <strain evidence="3">cv. DM1-3 516 R44</strain>
    </source>
</reference>
<evidence type="ECO:0000313" key="3">
    <source>
        <dbReference type="Proteomes" id="UP000011115"/>
    </source>
</evidence>
<feature type="domain" description="Putative plant transposon protein" evidence="1">
    <location>
        <begin position="77"/>
        <end position="168"/>
    </location>
</feature>
<organism evidence="2 3">
    <name type="scientific">Solanum tuberosum</name>
    <name type="common">Potato</name>
    <dbReference type="NCBI Taxonomy" id="4113"/>
    <lineage>
        <taxon>Eukaryota</taxon>
        <taxon>Viridiplantae</taxon>
        <taxon>Streptophyta</taxon>
        <taxon>Embryophyta</taxon>
        <taxon>Tracheophyta</taxon>
        <taxon>Spermatophyta</taxon>
        <taxon>Magnoliopsida</taxon>
        <taxon>eudicotyledons</taxon>
        <taxon>Gunneridae</taxon>
        <taxon>Pentapetalae</taxon>
        <taxon>asterids</taxon>
        <taxon>lamiids</taxon>
        <taxon>Solanales</taxon>
        <taxon>Solanaceae</taxon>
        <taxon>Solanoideae</taxon>
        <taxon>Solaneae</taxon>
        <taxon>Solanum</taxon>
    </lineage>
</organism>
<dbReference type="EnsemblPlants" id="PGSC0003DMT400094945">
    <property type="protein sequence ID" value="PGSC0003DMT400094945"/>
    <property type="gene ID" value="PGSC0003DMG400044516"/>
</dbReference>
<dbReference type="Pfam" id="PF20167">
    <property type="entry name" value="Transposase_32"/>
    <property type="match status" value="1"/>
</dbReference>
<reference evidence="2" key="2">
    <citation type="submission" date="2015-06" db="UniProtKB">
        <authorList>
            <consortium name="EnsemblPlants"/>
        </authorList>
    </citation>
    <scope>IDENTIFICATION</scope>
    <source>
        <strain evidence="2">DM1-3 516 R44</strain>
    </source>
</reference>
<accession>M1DV82</accession>
<dbReference type="InParanoid" id="M1DV82"/>
<dbReference type="HOGENOM" id="CLU_028647_1_1_1"/>
<protein>
    <recommendedName>
        <fullName evidence="1">Putative plant transposon protein domain-containing protein</fullName>
    </recommendedName>
</protein>
<dbReference type="Gramene" id="PGSC0003DMT400094945">
    <property type="protein sequence ID" value="PGSC0003DMT400094945"/>
    <property type="gene ID" value="PGSC0003DMG400044516"/>
</dbReference>
<dbReference type="InterPro" id="IPR046796">
    <property type="entry name" value="Transposase_32_dom"/>
</dbReference>
<name>M1DV82_SOLTU</name>
<proteinExistence type="predicted"/>